<feature type="non-terminal residue" evidence="1">
    <location>
        <position position="1"/>
    </location>
</feature>
<reference evidence="1" key="1">
    <citation type="journal article" date="2022" name="Int. J. Mol. Sci.">
        <title>Draft Genome of Tanacetum Coccineum: Genomic Comparison of Closely Related Tanacetum-Family Plants.</title>
        <authorList>
            <person name="Yamashiro T."/>
            <person name="Shiraishi A."/>
            <person name="Nakayama K."/>
            <person name="Satake H."/>
        </authorList>
    </citation>
    <scope>NUCLEOTIDE SEQUENCE</scope>
</reference>
<comment type="caution">
    <text evidence="1">The sequence shown here is derived from an EMBL/GenBank/DDBJ whole genome shotgun (WGS) entry which is preliminary data.</text>
</comment>
<dbReference type="EMBL" id="BQNB010019449">
    <property type="protein sequence ID" value="GJT85428.1"/>
    <property type="molecule type" value="Genomic_DNA"/>
</dbReference>
<gene>
    <name evidence="1" type="ORF">Tco_1067145</name>
</gene>
<organism evidence="1 2">
    <name type="scientific">Tanacetum coccineum</name>
    <dbReference type="NCBI Taxonomy" id="301880"/>
    <lineage>
        <taxon>Eukaryota</taxon>
        <taxon>Viridiplantae</taxon>
        <taxon>Streptophyta</taxon>
        <taxon>Embryophyta</taxon>
        <taxon>Tracheophyta</taxon>
        <taxon>Spermatophyta</taxon>
        <taxon>Magnoliopsida</taxon>
        <taxon>eudicotyledons</taxon>
        <taxon>Gunneridae</taxon>
        <taxon>Pentapetalae</taxon>
        <taxon>asterids</taxon>
        <taxon>campanulids</taxon>
        <taxon>Asterales</taxon>
        <taxon>Asteraceae</taxon>
        <taxon>Asteroideae</taxon>
        <taxon>Anthemideae</taxon>
        <taxon>Anthemidinae</taxon>
        <taxon>Tanacetum</taxon>
    </lineage>
</organism>
<evidence type="ECO:0000313" key="2">
    <source>
        <dbReference type="Proteomes" id="UP001151760"/>
    </source>
</evidence>
<reference evidence="1" key="2">
    <citation type="submission" date="2022-01" db="EMBL/GenBank/DDBJ databases">
        <authorList>
            <person name="Yamashiro T."/>
            <person name="Shiraishi A."/>
            <person name="Satake H."/>
            <person name="Nakayama K."/>
        </authorList>
    </citation>
    <scope>NUCLEOTIDE SEQUENCE</scope>
</reference>
<keyword evidence="2" id="KW-1185">Reference proteome</keyword>
<evidence type="ECO:0000313" key="1">
    <source>
        <dbReference type="EMBL" id="GJT85428.1"/>
    </source>
</evidence>
<dbReference type="Proteomes" id="UP001151760">
    <property type="component" value="Unassembled WGS sequence"/>
</dbReference>
<name>A0ABQ5HC04_9ASTR</name>
<sequence>IIGGGDEEGDGGESGEEVVSVGGGVGEIEVAVGVMHLQSKQE</sequence>
<accession>A0ABQ5HC04</accession>
<proteinExistence type="predicted"/>
<protein>
    <submittedName>
        <fullName evidence="1">Uncharacterized protein</fullName>
    </submittedName>
</protein>